<dbReference type="Gramene" id="TuG1812G0200002919.01.T01">
    <property type="protein sequence ID" value="TuG1812G0200002919.01.T01"/>
    <property type="gene ID" value="TuG1812G0200002919.01"/>
</dbReference>
<feature type="compositionally biased region" description="Polar residues" evidence="1">
    <location>
        <begin position="50"/>
        <end position="59"/>
    </location>
</feature>
<evidence type="ECO:0000313" key="3">
    <source>
        <dbReference type="Proteomes" id="UP000015106"/>
    </source>
</evidence>
<dbReference type="EnsemblPlants" id="TuG1812G0200002919.01.T01">
    <property type="protein sequence ID" value="TuG1812G0200002919.01.T01"/>
    <property type="gene ID" value="TuG1812G0200002919.01"/>
</dbReference>
<organism evidence="2 3">
    <name type="scientific">Triticum urartu</name>
    <name type="common">Red wild einkorn</name>
    <name type="synonym">Crithodium urartu</name>
    <dbReference type="NCBI Taxonomy" id="4572"/>
    <lineage>
        <taxon>Eukaryota</taxon>
        <taxon>Viridiplantae</taxon>
        <taxon>Streptophyta</taxon>
        <taxon>Embryophyta</taxon>
        <taxon>Tracheophyta</taxon>
        <taxon>Spermatophyta</taxon>
        <taxon>Magnoliopsida</taxon>
        <taxon>Liliopsida</taxon>
        <taxon>Poales</taxon>
        <taxon>Poaceae</taxon>
        <taxon>BOP clade</taxon>
        <taxon>Pooideae</taxon>
        <taxon>Triticodae</taxon>
        <taxon>Triticeae</taxon>
        <taxon>Triticinae</taxon>
        <taxon>Triticum</taxon>
    </lineage>
</organism>
<protein>
    <submittedName>
        <fullName evidence="2">Uncharacterized protein</fullName>
    </submittedName>
</protein>
<name>A0A8R7THP2_TRIUA</name>
<sequence>MDPVVALLDPAGHVPLQPRDFERPPPAPAPPRVAVISPHGGLPVPVPRGSSESRNWRPQPQNPCRGAALEALQELRPASPYDSPRLDGAGGAPPCVSWTDPSRAPGGHLPSSLDLLCSRAQGAPPSEHGLRPWDLNPPSVMDPHWGSMVMQSGMRARAARLCWRGSSCNSFS</sequence>
<feature type="region of interest" description="Disordered" evidence="1">
    <location>
        <begin position="1"/>
        <end position="103"/>
    </location>
</feature>
<dbReference type="AlphaFoldDB" id="A0A8R7THP2"/>
<evidence type="ECO:0000256" key="1">
    <source>
        <dbReference type="SAM" id="MobiDB-lite"/>
    </source>
</evidence>
<dbReference type="RefSeq" id="XP_048556722.1">
    <property type="nucleotide sequence ID" value="XM_048700765.1"/>
</dbReference>
<reference evidence="2" key="2">
    <citation type="submission" date="2018-03" db="EMBL/GenBank/DDBJ databases">
        <title>The Triticum urartu genome reveals the dynamic nature of wheat genome evolution.</title>
        <authorList>
            <person name="Ling H."/>
            <person name="Ma B."/>
            <person name="Shi X."/>
            <person name="Liu H."/>
            <person name="Dong L."/>
            <person name="Sun H."/>
            <person name="Cao Y."/>
            <person name="Gao Q."/>
            <person name="Zheng S."/>
            <person name="Li Y."/>
            <person name="Yu Y."/>
            <person name="Du H."/>
            <person name="Qi M."/>
            <person name="Li Y."/>
            <person name="Yu H."/>
            <person name="Cui Y."/>
            <person name="Wang N."/>
            <person name="Chen C."/>
            <person name="Wu H."/>
            <person name="Zhao Y."/>
            <person name="Zhang J."/>
            <person name="Li Y."/>
            <person name="Zhou W."/>
            <person name="Zhang B."/>
            <person name="Hu W."/>
            <person name="Eijk M."/>
            <person name="Tang J."/>
            <person name="Witsenboer H."/>
            <person name="Zhao S."/>
            <person name="Li Z."/>
            <person name="Zhang A."/>
            <person name="Wang D."/>
            <person name="Liang C."/>
        </authorList>
    </citation>
    <scope>NUCLEOTIDE SEQUENCE [LARGE SCALE GENOMIC DNA]</scope>
    <source>
        <strain evidence="2">cv. G1812</strain>
    </source>
</reference>
<keyword evidence="3" id="KW-1185">Reference proteome</keyword>
<gene>
    <name evidence="2" type="primary">LOC125537448</name>
</gene>
<reference evidence="2" key="3">
    <citation type="submission" date="2022-06" db="UniProtKB">
        <authorList>
            <consortium name="EnsemblPlants"/>
        </authorList>
    </citation>
    <scope>IDENTIFICATION</scope>
</reference>
<reference evidence="3" key="1">
    <citation type="journal article" date="2013" name="Nature">
        <title>Draft genome of the wheat A-genome progenitor Triticum urartu.</title>
        <authorList>
            <person name="Ling H.Q."/>
            <person name="Zhao S."/>
            <person name="Liu D."/>
            <person name="Wang J."/>
            <person name="Sun H."/>
            <person name="Zhang C."/>
            <person name="Fan H."/>
            <person name="Li D."/>
            <person name="Dong L."/>
            <person name="Tao Y."/>
            <person name="Gao C."/>
            <person name="Wu H."/>
            <person name="Li Y."/>
            <person name="Cui Y."/>
            <person name="Guo X."/>
            <person name="Zheng S."/>
            <person name="Wang B."/>
            <person name="Yu K."/>
            <person name="Liang Q."/>
            <person name="Yang W."/>
            <person name="Lou X."/>
            <person name="Chen J."/>
            <person name="Feng M."/>
            <person name="Jian J."/>
            <person name="Zhang X."/>
            <person name="Luo G."/>
            <person name="Jiang Y."/>
            <person name="Liu J."/>
            <person name="Wang Z."/>
            <person name="Sha Y."/>
            <person name="Zhang B."/>
            <person name="Wu H."/>
            <person name="Tang D."/>
            <person name="Shen Q."/>
            <person name="Xue P."/>
            <person name="Zou S."/>
            <person name="Wang X."/>
            <person name="Liu X."/>
            <person name="Wang F."/>
            <person name="Yang Y."/>
            <person name="An X."/>
            <person name="Dong Z."/>
            <person name="Zhang K."/>
            <person name="Zhang X."/>
            <person name="Luo M.C."/>
            <person name="Dvorak J."/>
            <person name="Tong Y."/>
            <person name="Wang J."/>
            <person name="Yang H."/>
            <person name="Li Z."/>
            <person name="Wang D."/>
            <person name="Zhang A."/>
            <person name="Wang J."/>
        </authorList>
    </citation>
    <scope>NUCLEOTIDE SEQUENCE</scope>
    <source>
        <strain evidence="3">cv. G1812</strain>
    </source>
</reference>
<dbReference type="KEGG" id="tua:125537448"/>
<evidence type="ECO:0000313" key="2">
    <source>
        <dbReference type="EnsemblPlants" id="TuG1812G0200002919.01.T01"/>
    </source>
</evidence>
<accession>A0A8R7THP2</accession>
<proteinExistence type="predicted"/>
<dbReference type="GeneID" id="125537448"/>
<dbReference type="Proteomes" id="UP000015106">
    <property type="component" value="Chromosome 2"/>
</dbReference>